<gene>
    <name evidence="2" type="ORF">JF886_07115</name>
</gene>
<dbReference type="AlphaFoldDB" id="A0A934N3G5"/>
<dbReference type="Proteomes" id="UP000606991">
    <property type="component" value="Unassembled WGS sequence"/>
</dbReference>
<evidence type="ECO:0000313" key="2">
    <source>
        <dbReference type="EMBL" id="MBJ7594621.1"/>
    </source>
</evidence>
<feature type="compositionally biased region" description="Basic and acidic residues" evidence="1">
    <location>
        <begin position="55"/>
        <end position="66"/>
    </location>
</feature>
<organism evidence="2 3">
    <name type="scientific">Candidatus Aeolococcus gillhamiae</name>
    <dbReference type="NCBI Taxonomy" id="3127015"/>
    <lineage>
        <taxon>Bacteria</taxon>
        <taxon>Bacillati</taxon>
        <taxon>Candidatus Dormiibacterota</taxon>
        <taxon>Candidatus Dormibacteria</taxon>
        <taxon>Candidatus Aeolococcales</taxon>
        <taxon>Candidatus Aeolococcaceae</taxon>
        <taxon>Candidatus Aeolococcus</taxon>
    </lineage>
</organism>
<sequence length="66" mass="6900">MPEPVGNDASGQEPDANSGTNPIPDESTLVGRTGVEGQVLAELARAEGQMSDGCEMDKEDDRGVRL</sequence>
<protein>
    <submittedName>
        <fullName evidence="2">Uncharacterized protein</fullName>
    </submittedName>
</protein>
<dbReference type="RefSeq" id="WP_337310977.1">
    <property type="nucleotide sequence ID" value="NZ_JAEKNS010000075.1"/>
</dbReference>
<comment type="caution">
    <text evidence="2">The sequence shown here is derived from an EMBL/GenBank/DDBJ whole genome shotgun (WGS) entry which is preliminary data.</text>
</comment>
<reference evidence="2 3" key="1">
    <citation type="submission" date="2020-10" db="EMBL/GenBank/DDBJ databases">
        <title>Ca. Dormibacterota MAGs.</title>
        <authorList>
            <person name="Montgomery K."/>
        </authorList>
    </citation>
    <scope>NUCLEOTIDE SEQUENCE [LARGE SCALE GENOMIC DNA]</scope>
    <source>
        <strain evidence="2">SC8812_S17_18</strain>
    </source>
</reference>
<evidence type="ECO:0000256" key="1">
    <source>
        <dbReference type="SAM" id="MobiDB-lite"/>
    </source>
</evidence>
<accession>A0A934N3G5</accession>
<name>A0A934N3G5_9BACT</name>
<evidence type="ECO:0000313" key="3">
    <source>
        <dbReference type="Proteomes" id="UP000606991"/>
    </source>
</evidence>
<proteinExistence type="predicted"/>
<dbReference type="EMBL" id="JAEKNS010000075">
    <property type="protein sequence ID" value="MBJ7594621.1"/>
    <property type="molecule type" value="Genomic_DNA"/>
</dbReference>
<feature type="region of interest" description="Disordered" evidence="1">
    <location>
        <begin position="1"/>
        <end position="66"/>
    </location>
</feature>